<keyword evidence="18" id="KW-1185">Reference proteome</keyword>
<dbReference type="FunFam" id="3.30.930.10:FF:000059">
    <property type="entry name" value="phenylalanine--tRNA ligase beta subunit"/>
    <property type="match status" value="1"/>
</dbReference>
<dbReference type="GO" id="GO:0000287">
    <property type="term" value="F:magnesium ion binding"/>
    <property type="evidence" value="ECO:0007669"/>
    <property type="project" value="InterPro"/>
</dbReference>
<proteinExistence type="inferred from homology"/>
<dbReference type="InterPro" id="IPR041616">
    <property type="entry name" value="PheRS_beta_core"/>
</dbReference>
<dbReference type="SMART" id="SM00874">
    <property type="entry name" value="B5"/>
    <property type="match status" value="1"/>
</dbReference>
<evidence type="ECO:0000256" key="13">
    <source>
        <dbReference type="ARBA" id="ARBA00023146"/>
    </source>
</evidence>
<keyword evidence="11" id="KW-0460">Magnesium</keyword>
<keyword evidence="8" id="KW-0479">Metal-binding</keyword>
<dbReference type="STRING" id="101127.A0A1X2G8G1"/>
<evidence type="ECO:0000256" key="2">
    <source>
        <dbReference type="ARBA" id="ARBA00004496"/>
    </source>
</evidence>
<evidence type="ECO:0000259" key="16">
    <source>
        <dbReference type="PROSITE" id="PS51483"/>
    </source>
</evidence>
<dbReference type="Gene3D" id="3.50.40.10">
    <property type="entry name" value="Phenylalanyl-trna Synthetase, Chain B, domain 3"/>
    <property type="match status" value="1"/>
</dbReference>
<feature type="domain" description="B5" evidence="16">
    <location>
        <begin position="293"/>
        <end position="371"/>
    </location>
</feature>
<dbReference type="SUPFAM" id="SSF46955">
    <property type="entry name" value="Putative DNA-binding domain"/>
    <property type="match status" value="2"/>
</dbReference>
<dbReference type="GO" id="GO:0009328">
    <property type="term" value="C:phenylalanine-tRNA ligase complex"/>
    <property type="evidence" value="ECO:0007669"/>
    <property type="project" value="EnsemblFungi"/>
</dbReference>
<dbReference type="Pfam" id="PF03484">
    <property type="entry name" value="B5"/>
    <property type="match status" value="1"/>
</dbReference>
<reference evidence="17 18" key="1">
    <citation type="submission" date="2016-07" db="EMBL/GenBank/DDBJ databases">
        <title>Pervasive Adenine N6-methylation of Active Genes in Fungi.</title>
        <authorList>
            <consortium name="DOE Joint Genome Institute"/>
            <person name="Mondo S.J."/>
            <person name="Dannebaum R.O."/>
            <person name="Kuo R.C."/>
            <person name="Labutti K."/>
            <person name="Haridas S."/>
            <person name="Kuo A."/>
            <person name="Salamov A."/>
            <person name="Ahrendt S.R."/>
            <person name="Lipzen A."/>
            <person name="Sullivan W."/>
            <person name="Andreopoulos W.B."/>
            <person name="Clum A."/>
            <person name="Lindquist E."/>
            <person name="Daum C."/>
            <person name="Ramamoorthy G.K."/>
            <person name="Gryganskyi A."/>
            <person name="Culley D."/>
            <person name="Magnuson J.K."/>
            <person name="James T.Y."/>
            <person name="O'Malley M.A."/>
            <person name="Stajich J.E."/>
            <person name="Spatafora J.W."/>
            <person name="Visel A."/>
            <person name="Grigoriev I.V."/>
        </authorList>
    </citation>
    <scope>NUCLEOTIDE SEQUENCE [LARGE SCALE GENOMIC DNA]</scope>
    <source>
        <strain evidence="17 18">NRRL 3301</strain>
    </source>
</reference>
<dbReference type="Pfam" id="PF03483">
    <property type="entry name" value="B3_4"/>
    <property type="match status" value="1"/>
</dbReference>
<dbReference type="Gene3D" id="3.30.56.10">
    <property type="match status" value="2"/>
</dbReference>
<dbReference type="PROSITE" id="PS51483">
    <property type="entry name" value="B5"/>
    <property type="match status" value="1"/>
</dbReference>
<organism evidence="17 18">
    <name type="scientific">Hesseltinella vesiculosa</name>
    <dbReference type="NCBI Taxonomy" id="101127"/>
    <lineage>
        <taxon>Eukaryota</taxon>
        <taxon>Fungi</taxon>
        <taxon>Fungi incertae sedis</taxon>
        <taxon>Mucoromycota</taxon>
        <taxon>Mucoromycotina</taxon>
        <taxon>Mucoromycetes</taxon>
        <taxon>Mucorales</taxon>
        <taxon>Cunninghamellaceae</taxon>
        <taxon>Hesseltinella</taxon>
    </lineage>
</organism>
<dbReference type="PANTHER" id="PTHR10947">
    <property type="entry name" value="PHENYLALANYL-TRNA SYNTHETASE BETA CHAIN AND LEUCINE-RICH REPEAT-CONTAINING PROTEIN 47"/>
    <property type="match status" value="1"/>
</dbReference>
<evidence type="ECO:0000256" key="3">
    <source>
        <dbReference type="ARBA" id="ARBA00007438"/>
    </source>
</evidence>
<dbReference type="InterPro" id="IPR004531">
    <property type="entry name" value="Phe-tRNA-synth_IIc_bsu_arc_euk"/>
</dbReference>
<keyword evidence="7" id="KW-0436">Ligase</keyword>
<protein>
    <recommendedName>
        <fullName evidence="5">phenylalanine--tRNA ligase</fullName>
        <ecNumber evidence="5">6.1.1.20</ecNumber>
    </recommendedName>
    <alternativeName>
        <fullName evidence="14">Phenylalanyl-tRNA synthetase beta subunit</fullName>
    </alternativeName>
</protein>
<dbReference type="EC" id="6.1.1.20" evidence="5"/>
<keyword evidence="9" id="KW-0547">Nucleotide-binding</keyword>
<dbReference type="InterPro" id="IPR005147">
    <property type="entry name" value="tRNA_synthase_B5-dom"/>
</dbReference>
<dbReference type="PANTHER" id="PTHR10947:SF0">
    <property type="entry name" value="PHENYLALANINE--TRNA LIGASE BETA SUBUNIT"/>
    <property type="match status" value="1"/>
</dbReference>
<dbReference type="GO" id="GO:0004826">
    <property type="term" value="F:phenylalanine-tRNA ligase activity"/>
    <property type="evidence" value="ECO:0007669"/>
    <property type="project" value="UniProtKB-EC"/>
</dbReference>
<evidence type="ECO:0000256" key="7">
    <source>
        <dbReference type="ARBA" id="ARBA00022598"/>
    </source>
</evidence>
<dbReference type="AlphaFoldDB" id="A0A1X2G8G1"/>
<evidence type="ECO:0000256" key="12">
    <source>
        <dbReference type="ARBA" id="ARBA00022917"/>
    </source>
</evidence>
<comment type="catalytic activity">
    <reaction evidence="15">
        <text>tRNA(Phe) + L-phenylalanine + ATP = L-phenylalanyl-tRNA(Phe) + AMP + diphosphate + H(+)</text>
        <dbReference type="Rhea" id="RHEA:19413"/>
        <dbReference type="Rhea" id="RHEA-COMP:9668"/>
        <dbReference type="Rhea" id="RHEA-COMP:9699"/>
        <dbReference type="ChEBI" id="CHEBI:15378"/>
        <dbReference type="ChEBI" id="CHEBI:30616"/>
        <dbReference type="ChEBI" id="CHEBI:33019"/>
        <dbReference type="ChEBI" id="CHEBI:58095"/>
        <dbReference type="ChEBI" id="CHEBI:78442"/>
        <dbReference type="ChEBI" id="CHEBI:78531"/>
        <dbReference type="ChEBI" id="CHEBI:456215"/>
        <dbReference type="EC" id="6.1.1.20"/>
    </reaction>
</comment>
<dbReference type="SMART" id="SM00873">
    <property type="entry name" value="B3_4"/>
    <property type="match status" value="1"/>
</dbReference>
<dbReference type="Gene3D" id="3.30.930.10">
    <property type="entry name" value="Bira Bifunctional Protein, Domain 2"/>
    <property type="match status" value="1"/>
</dbReference>
<evidence type="ECO:0000256" key="10">
    <source>
        <dbReference type="ARBA" id="ARBA00022840"/>
    </source>
</evidence>
<dbReference type="Pfam" id="PF17759">
    <property type="entry name" value="tRNA_synthFbeta"/>
    <property type="match status" value="1"/>
</dbReference>
<dbReference type="SUPFAM" id="SSF56037">
    <property type="entry name" value="PheT/TilS domain"/>
    <property type="match status" value="1"/>
</dbReference>
<dbReference type="SUPFAM" id="SSF55681">
    <property type="entry name" value="Class II aaRS and biotin synthetases"/>
    <property type="match status" value="1"/>
</dbReference>
<comment type="similarity">
    <text evidence="3">Belongs to the phenylalanyl-tRNA synthetase beta subunit family. Type 2 subfamily.</text>
</comment>
<dbReference type="GO" id="GO:0006432">
    <property type="term" value="P:phenylalanyl-tRNA aminoacylation"/>
    <property type="evidence" value="ECO:0007669"/>
    <property type="project" value="EnsemblFungi"/>
</dbReference>
<evidence type="ECO:0000256" key="1">
    <source>
        <dbReference type="ARBA" id="ARBA00001946"/>
    </source>
</evidence>
<sequence>MPTVNIDKQRLFEALERDYTTEEFNELCFRFGIELEEDSSEDTSANAPERPVLKIDVPANRYDLLCEEGMAAALRVFEGKAKPPVYRVVPPADGKLQQLIVKPETAQIRPFVVGAILRGVNFNEARYNSFIDLQDKLHNNICRKRTLASMGTHDLDTIQGPFTYEALAPELIKFTPLNQTKEMDGRELMEFYDADRNLGKFLHIIRDSPVYPVIYDANRTVCSLPPIINSDHSKIQLTTKNVFIEITATDEHKVNTVLNTLVAMFSRYCDEPFTIEPVEVVYPDGTVKVTPNLDPRDASAKVDYINSCTGLELQPNDICALLNKMCLDASVDTKDTNQINVKVPVTRWDILHACDIMEDVAISYGYDNLPRQMPGVNTVASALPLNKMSDHARRELALAGFTEVAPLILCSHDENFKFLNREDDNKTAIKLANPKTVEYQVVRTSLLPGVLKTVSWNKKLPLPIKVFEVSDIGLKDESRERRARNERHVCVTYSAKTSGFEIVHGILDRLMTMFSTSKVSKDSNELGYWIEAADLPTFFPGRSANIYLRYIDAANEQKVENIGAFGVLHPSVLASFELPYPTTALEFNLEPFV</sequence>
<evidence type="ECO:0000256" key="6">
    <source>
        <dbReference type="ARBA" id="ARBA00022490"/>
    </source>
</evidence>
<evidence type="ECO:0000313" key="17">
    <source>
        <dbReference type="EMBL" id="ORX47732.1"/>
    </source>
</evidence>
<keyword evidence="12" id="KW-0648">Protein biosynthesis</keyword>
<dbReference type="EMBL" id="MCGT01000032">
    <property type="protein sequence ID" value="ORX47732.1"/>
    <property type="molecule type" value="Genomic_DNA"/>
</dbReference>
<dbReference type="GO" id="GO:0005524">
    <property type="term" value="F:ATP binding"/>
    <property type="evidence" value="ECO:0007669"/>
    <property type="project" value="UniProtKB-KW"/>
</dbReference>
<evidence type="ECO:0000256" key="14">
    <source>
        <dbReference type="ARBA" id="ARBA00033189"/>
    </source>
</evidence>
<dbReference type="InterPro" id="IPR005146">
    <property type="entry name" value="B3/B4_tRNA-bd"/>
</dbReference>
<dbReference type="InterPro" id="IPR020825">
    <property type="entry name" value="Phe-tRNA_synthase-like_B3/B4"/>
</dbReference>
<accession>A0A1X2G8G1</accession>
<dbReference type="FunFam" id="3.50.40.10:FF:000002">
    <property type="entry name" value="phenylalanine--tRNA ligase beta subunit"/>
    <property type="match status" value="1"/>
</dbReference>
<dbReference type="FunFam" id="3.30.56.10:FF:000004">
    <property type="entry name" value="Phenylalanyl-tRNA synthetase, beta subunit"/>
    <property type="match status" value="1"/>
</dbReference>
<dbReference type="Proteomes" id="UP000242146">
    <property type="component" value="Unassembled WGS sequence"/>
</dbReference>
<dbReference type="Pfam" id="PF18262">
    <property type="entry name" value="PhetRS_B1"/>
    <property type="match status" value="1"/>
</dbReference>
<dbReference type="InterPro" id="IPR009061">
    <property type="entry name" value="DNA-bd_dom_put_sf"/>
</dbReference>
<keyword evidence="13 17" id="KW-0030">Aminoacyl-tRNA synthetase</keyword>
<dbReference type="OrthoDB" id="1698572at2759"/>
<gene>
    <name evidence="17" type="ORF">DM01DRAFT_1368302</name>
</gene>
<evidence type="ECO:0000256" key="5">
    <source>
        <dbReference type="ARBA" id="ARBA00012814"/>
    </source>
</evidence>
<comment type="subcellular location">
    <subcellularLocation>
        <location evidence="2">Cytoplasm</location>
    </subcellularLocation>
</comment>
<dbReference type="NCBIfam" id="TIGR00471">
    <property type="entry name" value="pheT_arch"/>
    <property type="match status" value="1"/>
</dbReference>
<evidence type="ECO:0000256" key="9">
    <source>
        <dbReference type="ARBA" id="ARBA00022741"/>
    </source>
</evidence>
<dbReference type="InterPro" id="IPR040659">
    <property type="entry name" value="PhetRS_B1"/>
</dbReference>
<dbReference type="InterPro" id="IPR045864">
    <property type="entry name" value="aa-tRNA-synth_II/BPL/LPL"/>
</dbReference>
<evidence type="ECO:0000256" key="15">
    <source>
        <dbReference type="ARBA" id="ARBA00049255"/>
    </source>
</evidence>
<dbReference type="GO" id="GO:1990825">
    <property type="term" value="F:sequence-specific mRNA binding"/>
    <property type="evidence" value="ECO:0007669"/>
    <property type="project" value="EnsemblFungi"/>
</dbReference>
<evidence type="ECO:0000256" key="8">
    <source>
        <dbReference type="ARBA" id="ARBA00022723"/>
    </source>
</evidence>
<evidence type="ECO:0000256" key="4">
    <source>
        <dbReference type="ARBA" id="ARBA00011209"/>
    </source>
</evidence>
<evidence type="ECO:0000256" key="11">
    <source>
        <dbReference type="ARBA" id="ARBA00022842"/>
    </source>
</evidence>
<dbReference type="CDD" id="cd00769">
    <property type="entry name" value="PheRS_beta_core"/>
    <property type="match status" value="1"/>
</dbReference>
<dbReference type="InterPro" id="IPR045060">
    <property type="entry name" value="Phe-tRNA-ligase_IIc_bsu"/>
</dbReference>
<comment type="cofactor">
    <cofactor evidence="1">
        <name>Mg(2+)</name>
        <dbReference type="ChEBI" id="CHEBI:18420"/>
    </cofactor>
</comment>
<comment type="subunit">
    <text evidence="4">Tetramer of two alpha and two beta subunits.</text>
</comment>
<keyword evidence="6" id="KW-0963">Cytoplasm</keyword>
<comment type="caution">
    <text evidence="17">The sequence shown here is derived from an EMBL/GenBank/DDBJ whole genome shotgun (WGS) entry which is preliminary data.</text>
</comment>
<name>A0A1X2G8G1_9FUNG</name>
<evidence type="ECO:0000313" key="18">
    <source>
        <dbReference type="Proteomes" id="UP000242146"/>
    </source>
</evidence>
<keyword evidence="10" id="KW-0067">ATP-binding</keyword>